<evidence type="ECO:0000256" key="2">
    <source>
        <dbReference type="PROSITE-ProRule" id="PRU00089"/>
    </source>
</evidence>
<evidence type="ECO:0000313" key="5">
    <source>
        <dbReference type="EMBL" id="KAF9584174.1"/>
    </source>
</evidence>
<feature type="non-terminal residue" evidence="5">
    <location>
        <position position="300"/>
    </location>
</feature>
<feature type="compositionally biased region" description="Basic residues" evidence="3">
    <location>
        <begin position="1"/>
        <end position="14"/>
    </location>
</feature>
<sequence>NTVRHNLSHNKCFKRVAADDSLPVSSPVEEEEDPSSTGTTTGVNPRSAGRTKKSKGGYWVLVPEELGELTTKSRRNQGNAKNQQQQKQQQQQQQGSSGETTLSTQGPSVRDSSRPSLQQRSCSQSLMEVIDTATAPLTTYSAVNESSTATLTGSSAIIRAASKPRPTPGREPQSPYSSQGLRRESTGSRDMDIERDVEMTAITEDEDHEGGRRGSMQSESLDESDEWVEPEQGLSDRSSDGSDAEAEVYDEDMEDELIEMVGEDGVHAGAHPMLRTRSSPSLQVVDLHHPYLILTMLNHD</sequence>
<dbReference type="GO" id="GO:0003700">
    <property type="term" value="F:DNA-binding transcription factor activity"/>
    <property type="evidence" value="ECO:0007669"/>
    <property type="project" value="InterPro"/>
</dbReference>
<feature type="DNA-binding region" description="Fork-head" evidence="2">
    <location>
        <begin position="1"/>
        <end position="77"/>
    </location>
</feature>
<dbReference type="GO" id="GO:0043565">
    <property type="term" value="F:sequence-specific DNA binding"/>
    <property type="evidence" value="ECO:0007669"/>
    <property type="project" value="InterPro"/>
</dbReference>
<evidence type="ECO:0000259" key="4">
    <source>
        <dbReference type="PROSITE" id="PS50039"/>
    </source>
</evidence>
<protein>
    <recommendedName>
        <fullName evidence="4">Fork-head domain-containing protein</fullName>
    </recommendedName>
</protein>
<dbReference type="EMBL" id="JAABOA010000483">
    <property type="protein sequence ID" value="KAF9584174.1"/>
    <property type="molecule type" value="Genomic_DNA"/>
</dbReference>
<dbReference type="OrthoDB" id="5954824at2759"/>
<feature type="region of interest" description="Disordered" evidence="3">
    <location>
        <begin position="160"/>
        <end position="248"/>
    </location>
</feature>
<dbReference type="InterPro" id="IPR036388">
    <property type="entry name" value="WH-like_DNA-bd_sf"/>
</dbReference>
<accession>A0A9P6FZA2</accession>
<feature type="compositionally biased region" description="Polar residues" evidence="3">
    <location>
        <begin position="95"/>
        <end position="107"/>
    </location>
</feature>
<dbReference type="Proteomes" id="UP000780801">
    <property type="component" value="Unassembled WGS sequence"/>
</dbReference>
<evidence type="ECO:0000256" key="3">
    <source>
        <dbReference type="SAM" id="MobiDB-lite"/>
    </source>
</evidence>
<dbReference type="Gene3D" id="1.10.10.10">
    <property type="entry name" value="Winged helix-like DNA-binding domain superfamily/Winged helix DNA-binding domain"/>
    <property type="match status" value="1"/>
</dbReference>
<feature type="compositionally biased region" description="Acidic residues" evidence="3">
    <location>
        <begin position="220"/>
        <end position="229"/>
    </location>
</feature>
<keyword evidence="2" id="KW-0539">Nucleus</keyword>
<gene>
    <name evidence="5" type="ORF">BGW38_007345</name>
</gene>
<comment type="subcellular location">
    <subcellularLocation>
        <location evidence="2">Nucleus</location>
    </subcellularLocation>
</comment>
<comment type="caution">
    <text evidence="5">The sequence shown here is derived from an EMBL/GenBank/DDBJ whole genome shotgun (WGS) entry which is preliminary data.</text>
</comment>
<feature type="compositionally biased region" description="Low complexity" evidence="3">
    <location>
        <begin position="83"/>
        <end position="94"/>
    </location>
</feature>
<feature type="compositionally biased region" description="Polar residues" evidence="3">
    <location>
        <begin position="114"/>
        <end position="123"/>
    </location>
</feature>
<reference evidence="5" key="1">
    <citation type="journal article" date="2020" name="Fungal Divers.">
        <title>Resolving the Mortierellaceae phylogeny through synthesis of multi-gene phylogenetics and phylogenomics.</title>
        <authorList>
            <person name="Vandepol N."/>
            <person name="Liber J."/>
            <person name="Desiro A."/>
            <person name="Na H."/>
            <person name="Kennedy M."/>
            <person name="Barry K."/>
            <person name="Grigoriev I.V."/>
            <person name="Miller A.N."/>
            <person name="O'Donnell K."/>
            <person name="Stajich J.E."/>
            <person name="Bonito G."/>
        </authorList>
    </citation>
    <scope>NUCLEOTIDE SEQUENCE</scope>
    <source>
        <strain evidence="5">KOD1015</strain>
    </source>
</reference>
<keyword evidence="6" id="KW-1185">Reference proteome</keyword>
<dbReference type="InterPro" id="IPR001766">
    <property type="entry name" value="Fork_head_dom"/>
</dbReference>
<feature type="region of interest" description="Disordered" evidence="3">
    <location>
        <begin position="1"/>
        <end position="123"/>
    </location>
</feature>
<organism evidence="5 6">
    <name type="scientific">Lunasporangiospora selenospora</name>
    <dbReference type="NCBI Taxonomy" id="979761"/>
    <lineage>
        <taxon>Eukaryota</taxon>
        <taxon>Fungi</taxon>
        <taxon>Fungi incertae sedis</taxon>
        <taxon>Mucoromycota</taxon>
        <taxon>Mortierellomycotina</taxon>
        <taxon>Mortierellomycetes</taxon>
        <taxon>Mortierellales</taxon>
        <taxon>Mortierellaceae</taxon>
        <taxon>Lunasporangiospora</taxon>
    </lineage>
</organism>
<feature type="compositionally biased region" description="Basic and acidic residues" evidence="3">
    <location>
        <begin position="181"/>
        <end position="198"/>
    </location>
</feature>
<name>A0A9P6FZA2_9FUNG</name>
<dbReference type="PROSITE" id="PS50039">
    <property type="entry name" value="FORK_HEAD_3"/>
    <property type="match status" value="1"/>
</dbReference>
<proteinExistence type="predicted"/>
<evidence type="ECO:0000313" key="6">
    <source>
        <dbReference type="Proteomes" id="UP000780801"/>
    </source>
</evidence>
<dbReference type="GO" id="GO:0005634">
    <property type="term" value="C:nucleus"/>
    <property type="evidence" value="ECO:0007669"/>
    <property type="project" value="UniProtKB-SubCell"/>
</dbReference>
<evidence type="ECO:0000256" key="1">
    <source>
        <dbReference type="ARBA" id="ARBA00023125"/>
    </source>
</evidence>
<keyword evidence="1 2" id="KW-0238">DNA-binding</keyword>
<dbReference type="AlphaFoldDB" id="A0A9P6FZA2"/>
<feature type="domain" description="Fork-head" evidence="4">
    <location>
        <begin position="1"/>
        <end position="77"/>
    </location>
</feature>